<feature type="binding site" evidence="1">
    <location>
        <position position="52"/>
    </location>
    <ligand>
        <name>Mg(2+)</name>
        <dbReference type="ChEBI" id="CHEBI:18420"/>
        <label>1</label>
    </ligand>
</feature>
<comment type="cofactor">
    <cofactor evidence="1">
        <name>Mg(2+)</name>
        <dbReference type="ChEBI" id="CHEBI:18420"/>
    </cofactor>
    <text evidence="1">Binds 2 magnesium ions per subunit.</text>
</comment>
<accession>A0A0G0QSZ9</accession>
<dbReference type="AlphaFoldDB" id="A0A0G0QSZ9"/>
<name>A0A0G0QSZ9_9BACT</name>
<dbReference type="InterPro" id="IPR005502">
    <property type="entry name" value="Ribosyl_crysJ1"/>
</dbReference>
<feature type="binding site" evidence="1">
    <location>
        <position position="53"/>
    </location>
    <ligand>
        <name>Mg(2+)</name>
        <dbReference type="ChEBI" id="CHEBI:18420"/>
        <label>1</label>
    </ligand>
</feature>
<protein>
    <recommendedName>
        <fullName evidence="4">ADP-ribosylation/Crystallin J1</fullName>
    </recommendedName>
</protein>
<feature type="binding site" evidence="1">
    <location>
        <position position="260"/>
    </location>
    <ligand>
        <name>Mg(2+)</name>
        <dbReference type="ChEBI" id="CHEBI:18420"/>
        <label>1</label>
    </ligand>
</feature>
<dbReference type="Proteomes" id="UP000033935">
    <property type="component" value="Unassembled WGS sequence"/>
</dbReference>
<dbReference type="SUPFAM" id="SSF101478">
    <property type="entry name" value="ADP-ribosylglycohydrolase"/>
    <property type="match status" value="1"/>
</dbReference>
<evidence type="ECO:0008006" key="4">
    <source>
        <dbReference type="Google" id="ProtNLM"/>
    </source>
</evidence>
<gene>
    <name evidence="2" type="ORF">UT30_C0004G0035</name>
</gene>
<dbReference type="GO" id="GO:0046872">
    <property type="term" value="F:metal ion binding"/>
    <property type="evidence" value="ECO:0007669"/>
    <property type="project" value="UniProtKB-KW"/>
</dbReference>
<comment type="caution">
    <text evidence="2">The sequence shown here is derived from an EMBL/GenBank/DDBJ whole genome shotgun (WGS) entry which is preliminary data.</text>
</comment>
<evidence type="ECO:0000256" key="1">
    <source>
        <dbReference type="PIRSR" id="PIRSR605502-1"/>
    </source>
</evidence>
<feature type="binding site" evidence="1">
    <location>
        <position position="258"/>
    </location>
    <ligand>
        <name>Mg(2+)</name>
        <dbReference type="ChEBI" id="CHEBI:18420"/>
        <label>1</label>
    </ligand>
</feature>
<keyword evidence="1" id="KW-0460">Magnesium</keyword>
<dbReference type="InterPro" id="IPR036705">
    <property type="entry name" value="Ribosyl_crysJ1_sf"/>
</dbReference>
<evidence type="ECO:0000313" key="2">
    <source>
        <dbReference type="EMBL" id="KKR04722.1"/>
    </source>
</evidence>
<reference evidence="2 3" key="1">
    <citation type="journal article" date="2015" name="Nature">
        <title>rRNA introns, odd ribosomes, and small enigmatic genomes across a large radiation of phyla.</title>
        <authorList>
            <person name="Brown C.T."/>
            <person name="Hug L.A."/>
            <person name="Thomas B.C."/>
            <person name="Sharon I."/>
            <person name="Castelle C.J."/>
            <person name="Singh A."/>
            <person name="Wilkins M.J."/>
            <person name="Williams K.H."/>
            <person name="Banfield J.F."/>
        </authorList>
    </citation>
    <scope>NUCLEOTIDE SEQUENCE [LARGE SCALE GENOMIC DNA]</scope>
</reference>
<evidence type="ECO:0000313" key="3">
    <source>
        <dbReference type="Proteomes" id="UP000033935"/>
    </source>
</evidence>
<dbReference type="Gene3D" id="1.10.4080.10">
    <property type="entry name" value="ADP-ribosylation/Crystallin J1"/>
    <property type="match status" value="1"/>
</dbReference>
<dbReference type="PATRIC" id="fig|1618995.3.peg.252"/>
<dbReference type="Pfam" id="PF03747">
    <property type="entry name" value="ADP_ribosyl_GH"/>
    <property type="match status" value="1"/>
</dbReference>
<keyword evidence="1" id="KW-0479">Metal-binding</keyword>
<organism evidence="2 3">
    <name type="scientific">Candidatus Uhrbacteria bacterium GW2011_GWF2_39_13</name>
    <dbReference type="NCBI Taxonomy" id="1618995"/>
    <lineage>
        <taxon>Bacteria</taxon>
        <taxon>Candidatus Uhriibacteriota</taxon>
    </lineage>
</organism>
<sequence>MKIDFSEYRKKVMGCWLGKAVGGTLGGPVEGICKPMSLTFYDPVPEEMMPNDDLDLQVVWLETLLRKGLPVNRKTLSEAWIEHIHMYWDEYGASIRNISQGIYPSASGYFDNGFTAGMGAAIRTEIWACLAPGDPALAVRLATEDACVDHAEEGVYATLFIAAIESAAFVESNRDKLIETGLSFIPSSCRVAKAVKDTIKWWHRKKNLHKVREILIEKHANQNWTDVAINMAFIILGWYAGGNDFNEILCSTVNCGHDADCTAATIGSILGIINPSSIGEKWLKPIGRDLILSPNIVGMHHRKNLDEFSEQITRLSCDVLKYYSSETSFGGAGETNYLRTPLNNNYTSITDIENNEALISTSPFPMVLEYPECIALKPEENKEFSVKIQNPFNKNIKIKLHVSVPDGWTLNNLDFNFVLGKSSLKKCYFKVKAPASDTIRAYRNPIDFTIEAAGLKWTVSAGLPMSIPWLCKRTGKVPEKCPGFSRKDKLKIIEAAGHFANIPDGPCVFTTDVKTPFDIIYRIVVQSNRETKIWIDGDLKNLHKGLFRVPALHRSEETQKDIALSRGWHRFTIALGNGKGGQLFTGIGYPGSWKWTENIEYRQPILK</sequence>
<dbReference type="EMBL" id="LBWG01000004">
    <property type="protein sequence ID" value="KKR04722.1"/>
    <property type="molecule type" value="Genomic_DNA"/>
</dbReference>
<proteinExistence type="predicted"/>